<dbReference type="AlphaFoldDB" id="A0A9W8B0E3"/>
<sequence>MSFVENGTVPSRLAAETTSTIFNRQSFDAAGKILSQPFMLSANSNREECITLKVPSFCQYQATLTLHFNNPATQRPLQSTHSFGVYLLFQCLRHVSNPLSQAPVEDTRIPDAFIRVESLTCHALLFRELFHVAPVDGISLQSVGYITHKPLQIALAVKQISENNELVLDVLRDTRNDAENADGPGITTLMIQELCQMNRMYTTA</sequence>
<proteinExistence type="predicted"/>
<name>A0A9W8B0E3_9FUNG</name>
<gene>
    <name evidence="1" type="ORF">H4R34_003664</name>
</gene>
<organism evidence="1 2">
    <name type="scientific">Dimargaris verticillata</name>
    <dbReference type="NCBI Taxonomy" id="2761393"/>
    <lineage>
        <taxon>Eukaryota</taxon>
        <taxon>Fungi</taxon>
        <taxon>Fungi incertae sedis</taxon>
        <taxon>Zoopagomycota</taxon>
        <taxon>Kickxellomycotina</taxon>
        <taxon>Dimargaritomycetes</taxon>
        <taxon>Dimargaritales</taxon>
        <taxon>Dimargaritaceae</taxon>
        <taxon>Dimargaris</taxon>
    </lineage>
</organism>
<comment type="caution">
    <text evidence="1">The sequence shown here is derived from an EMBL/GenBank/DDBJ whole genome shotgun (WGS) entry which is preliminary data.</text>
</comment>
<evidence type="ECO:0000313" key="2">
    <source>
        <dbReference type="Proteomes" id="UP001151582"/>
    </source>
</evidence>
<reference evidence="1" key="1">
    <citation type="submission" date="2022-07" db="EMBL/GenBank/DDBJ databases">
        <title>Phylogenomic reconstructions and comparative analyses of Kickxellomycotina fungi.</title>
        <authorList>
            <person name="Reynolds N.K."/>
            <person name="Stajich J.E."/>
            <person name="Barry K."/>
            <person name="Grigoriev I.V."/>
            <person name="Crous P."/>
            <person name="Smith M.E."/>
        </authorList>
    </citation>
    <scope>NUCLEOTIDE SEQUENCE</scope>
    <source>
        <strain evidence="1">RSA 567</strain>
    </source>
</reference>
<dbReference type="EMBL" id="JANBQB010000365">
    <property type="protein sequence ID" value="KAJ1977221.1"/>
    <property type="molecule type" value="Genomic_DNA"/>
</dbReference>
<dbReference type="OrthoDB" id="2254641at2759"/>
<evidence type="ECO:0000313" key="1">
    <source>
        <dbReference type="EMBL" id="KAJ1977221.1"/>
    </source>
</evidence>
<dbReference type="Proteomes" id="UP001151582">
    <property type="component" value="Unassembled WGS sequence"/>
</dbReference>
<accession>A0A9W8B0E3</accession>
<keyword evidence="2" id="KW-1185">Reference proteome</keyword>
<protein>
    <submittedName>
        <fullName evidence="1">Uncharacterized protein</fullName>
    </submittedName>
</protein>